<gene>
    <name evidence="1" type="ORF">MAXJ12_33874</name>
</gene>
<sequence>MLVLLFDETRRIFLDRAAGLNMALDTYWKSDMLLLDKIEPAEISAGELSSRIQSAVERSGTRIVI</sequence>
<keyword evidence="2" id="KW-1185">Reference proteome</keyword>
<dbReference type="EMBL" id="AHAM01000304">
    <property type="protein sequence ID" value="EHK52725.1"/>
    <property type="molecule type" value="Genomic_DNA"/>
</dbReference>
<reference evidence="1 2" key="1">
    <citation type="journal article" date="2012" name="J. Bacteriol.">
        <title>Draft Genome Sequence of Mesorhizobium alhagi CCNWXJ12-2T, a Novel Salt-Resistant Species Isolated from the Desert of Northwestern China.</title>
        <authorList>
            <person name="Zhou M."/>
            <person name="Chen W."/>
            <person name="Chen H."/>
            <person name="Wei G."/>
        </authorList>
    </citation>
    <scope>NUCLEOTIDE SEQUENCE [LARGE SCALE GENOMIC DNA]</scope>
    <source>
        <strain evidence="1 2">CCNWXJ12-2</strain>
    </source>
</reference>
<proteinExistence type="predicted"/>
<name>H0I2R9_9HYPH</name>
<feature type="non-terminal residue" evidence="1">
    <location>
        <position position="65"/>
    </location>
</feature>
<organism evidence="1 2">
    <name type="scientific">Mesorhizobium alhagi CCNWXJ12-2</name>
    <dbReference type="NCBI Taxonomy" id="1107882"/>
    <lineage>
        <taxon>Bacteria</taxon>
        <taxon>Pseudomonadati</taxon>
        <taxon>Pseudomonadota</taxon>
        <taxon>Alphaproteobacteria</taxon>
        <taxon>Hyphomicrobiales</taxon>
        <taxon>Phyllobacteriaceae</taxon>
        <taxon>Allomesorhizobium</taxon>
    </lineage>
</organism>
<evidence type="ECO:0000313" key="1">
    <source>
        <dbReference type="EMBL" id="EHK52725.1"/>
    </source>
</evidence>
<dbReference type="AlphaFoldDB" id="H0I2R9"/>
<protein>
    <submittedName>
        <fullName evidence="1">Circadian oscillation regulator KaiC-like protein</fullName>
    </submittedName>
</protein>
<accession>H0I2R9</accession>
<evidence type="ECO:0000313" key="2">
    <source>
        <dbReference type="Proteomes" id="UP000003250"/>
    </source>
</evidence>
<dbReference type="Proteomes" id="UP000003250">
    <property type="component" value="Unassembled WGS sequence"/>
</dbReference>